<protein>
    <submittedName>
        <fullName evidence="1">Uncharacterized protein</fullName>
    </submittedName>
</protein>
<dbReference type="EMBL" id="CAMAPC010000002">
    <property type="protein sequence ID" value="CAH9051413.1"/>
    <property type="molecule type" value="Genomic_DNA"/>
</dbReference>
<evidence type="ECO:0000313" key="4">
    <source>
        <dbReference type="Proteomes" id="UP001152485"/>
    </source>
</evidence>
<dbReference type="EMBL" id="CAMAPD010000006">
    <property type="protein sequence ID" value="CAH9056897.1"/>
    <property type="molecule type" value="Genomic_DNA"/>
</dbReference>
<name>A0A9W4VS14_9GAMM</name>
<proteinExistence type="predicted"/>
<evidence type="ECO:0000313" key="2">
    <source>
        <dbReference type="EMBL" id="CAH9056897.1"/>
    </source>
</evidence>
<accession>A0A9W4VS14</accession>
<evidence type="ECO:0000313" key="1">
    <source>
        <dbReference type="EMBL" id="CAH9051413.1"/>
    </source>
</evidence>
<evidence type="ECO:0000313" key="3">
    <source>
        <dbReference type="Proteomes" id="UP001152467"/>
    </source>
</evidence>
<keyword evidence="3" id="KW-1185">Reference proteome</keyword>
<dbReference type="Proteomes" id="UP001152467">
    <property type="component" value="Unassembled WGS sequence"/>
</dbReference>
<reference evidence="1 4" key="1">
    <citation type="submission" date="2022-07" db="EMBL/GenBank/DDBJ databases">
        <authorList>
            <person name="Criscuolo A."/>
        </authorList>
    </citation>
    <scope>NUCLEOTIDE SEQUENCE</scope>
    <source>
        <strain evidence="4">CIP 111951</strain>
        <strain evidence="1">CIP111854</strain>
        <strain evidence="2">CIP111951</strain>
    </source>
</reference>
<sequence>MQWLHLLFLGYDNKISLVLAAHVNKFIIDLQRNSYHKLGSQLTV</sequence>
<organism evidence="1 3">
    <name type="scientific">Pseudoalteromonas holothuriae</name>
    <dbReference type="NCBI Taxonomy" id="2963714"/>
    <lineage>
        <taxon>Bacteria</taxon>
        <taxon>Pseudomonadati</taxon>
        <taxon>Pseudomonadota</taxon>
        <taxon>Gammaproteobacteria</taxon>
        <taxon>Alteromonadales</taxon>
        <taxon>Pseudoalteromonadaceae</taxon>
        <taxon>Pseudoalteromonas</taxon>
    </lineage>
</organism>
<gene>
    <name evidence="1" type="ORF">PSECIP111854_00740</name>
    <name evidence="2" type="ORF">PSECIP111951_01553</name>
</gene>
<dbReference type="Proteomes" id="UP001152485">
    <property type="component" value="Unassembled WGS sequence"/>
</dbReference>
<comment type="caution">
    <text evidence="1">The sequence shown here is derived from an EMBL/GenBank/DDBJ whole genome shotgun (WGS) entry which is preliminary data.</text>
</comment>
<dbReference type="AlphaFoldDB" id="A0A9W4VS14"/>